<dbReference type="SUPFAM" id="SSF88659">
    <property type="entry name" value="Sigma3 and sigma4 domains of RNA polymerase sigma factors"/>
    <property type="match status" value="1"/>
</dbReference>
<proteinExistence type="predicted"/>
<sequence length="81" mass="9379">MNKQHRELRARISTMAPKRAVAYILSFELPDDEAACLIECDVRRRSYAQVCALLHLSPEAVNRCRRRAYQKIIDGQGEYRG</sequence>
<organism evidence="1">
    <name type="scientific">Siphoviridae sp. cty3u30</name>
    <dbReference type="NCBI Taxonomy" id="2825744"/>
    <lineage>
        <taxon>Viruses</taxon>
        <taxon>Duplodnaviria</taxon>
        <taxon>Heunggongvirae</taxon>
        <taxon>Uroviricota</taxon>
        <taxon>Caudoviricetes</taxon>
    </lineage>
</organism>
<reference evidence="1" key="1">
    <citation type="journal article" date="2021" name="Proc. Natl. Acad. Sci. U.S.A.">
        <title>A Catalog of Tens of Thousands of Viruses from Human Metagenomes Reveals Hidden Associations with Chronic Diseases.</title>
        <authorList>
            <person name="Tisza M.J."/>
            <person name="Buck C.B."/>
        </authorList>
    </citation>
    <scope>NUCLEOTIDE SEQUENCE</scope>
    <source>
        <strain evidence="1">Cty3u30</strain>
    </source>
</reference>
<name>A0A8S5Q7Z6_9CAUD</name>
<protein>
    <submittedName>
        <fullName evidence="1">ECF sigma factor</fullName>
    </submittedName>
</protein>
<dbReference type="InterPro" id="IPR013324">
    <property type="entry name" value="RNA_pol_sigma_r3/r4-like"/>
</dbReference>
<evidence type="ECO:0000313" key="1">
    <source>
        <dbReference type="EMBL" id="DAE15058.1"/>
    </source>
</evidence>
<dbReference type="EMBL" id="BK015598">
    <property type="protein sequence ID" value="DAE15058.1"/>
    <property type="molecule type" value="Genomic_DNA"/>
</dbReference>
<accession>A0A8S5Q7Z6</accession>